<dbReference type="GO" id="GO:0005765">
    <property type="term" value="C:lysosomal membrane"/>
    <property type="evidence" value="ECO:0007669"/>
    <property type="project" value="UniProtKB-SubCell"/>
</dbReference>
<dbReference type="AlphaFoldDB" id="A0A1A9WYS3"/>
<proteinExistence type="predicted"/>
<evidence type="ECO:0000256" key="7">
    <source>
        <dbReference type="ARBA" id="ARBA00022801"/>
    </source>
</evidence>
<keyword evidence="10 11" id="KW-0458">Lysosome</keyword>
<organism evidence="12 13">
    <name type="scientific">Glossina brevipalpis</name>
    <dbReference type="NCBI Taxonomy" id="37001"/>
    <lineage>
        <taxon>Eukaryota</taxon>
        <taxon>Metazoa</taxon>
        <taxon>Ecdysozoa</taxon>
        <taxon>Arthropoda</taxon>
        <taxon>Hexapoda</taxon>
        <taxon>Insecta</taxon>
        <taxon>Pterygota</taxon>
        <taxon>Neoptera</taxon>
        <taxon>Endopterygota</taxon>
        <taxon>Diptera</taxon>
        <taxon>Brachycera</taxon>
        <taxon>Muscomorpha</taxon>
        <taxon>Hippoboscoidea</taxon>
        <taxon>Glossinidae</taxon>
        <taxon>Glossina</taxon>
    </lineage>
</organism>
<keyword evidence="6 11" id="KW-0967">Endosome</keyword>
<dbReference type="EC" id="3.1.3.78" evidence="4 11"/>
<evidence type="ECO:0000256" key="4">
    <source>
        <dbReference type="ARBA" id="ARBA00012936"/>
    </source>
</evidence>
<keyword evidence="5" id="KW-0812">Transmembrane</keyword>
<evidence type="ECO:0000256" key="9">
    <source>
        <dbReference type="ARBA" id="ARBA00023136"/>
    </source>
</evidence>
<evidence type="ECO:0000256" key="10">
    <source>
        <dbReference type="ARBA" id="ARBA00023228"/>
    </source>
</evidence>
<name>A0A1A9WYS3_9MUSC</name>
<evidence type="ECO:0000256" key="6">
    <source>
        <dbReference type="ARBA" id="ARBA00022753"/>
    </source>
</evidence>
<keyword evidence="8" id="KW-1133">Transmembrane helix</keyword>
<dbReference type="Proteomes" id="UP000091820">
    <property type="component" value="Unassembled WGS sequence"/>
</dbReference>
<reference evidence="12" key="2">
    <citation type="submission" date="2020-05" db="UniProtKB">
        <authorList>
            <consortium name="EnsemblMetazoa"/>
        </authorList>
    </citation>
    <scope>IDENTIFICATION</scope>
    <source>
        <strain evidence="12">IAEA</strain>
    </source>
</reference>
<dbReference type="GO" id="GO:0030670">
    <property type="term" value="C:phagocytic vesicle membrane"/>
    <property type="evidence" value="ECO:0007669"/>
    <property type="project" value="TreeGrafter"/>
</dbReference>
<dbReference type="Pfam" id="PF09788">
    <property type="entry name" value="Tmemb_55A"/>
    <property type="match status" value="1"/>
</dbReference>
<evidence type="ECO:0000256" key="8">
    <source>
        <dbReference type="ARBA" id="ARBA00022989"/>
    </source>
</evidence>
<dbReference type="VEuPathDB" id="VectorBase:GBRI037576"/>
<keyword evidence="13" id="KW-1185">Reference proteome</keyword>
<dbReference type="GO" id="GO:0005886">
    <property type="term" value="C:plasma membrane"/>
    <property type="evidence" value="ECO:0007669"/>
    <property type="project" value="TreeGrafter"/>
</dbReference>
<keyword evidence="9" id="KW-0472">Membrane</keyword>
<comment type="catalytic activity">
    <reaction evidence="1 11">
        <text>a 1,2-diacyl-sn-glycero-3-phospho-(1D-myo-inositol-4,5-bisphosphate) + H2O = a 1,2-diacyl-sn-glycero-3-phospho-(1D-myo-inositol-5-phosphate) + phosphate</text>
        <dbReference type="Rhea" id="RHEA:25674"/>
        <dbReference type="ChEBI" id="CHEBI:15377"/>
        <dbReference type="ChEBI" id="CHEBI:43474"/>
        <dbReference type="ChEBI" id="CHEBI:57795"/>
        <dbReference type="ChEBI" id="CHEBI:58456"/>
        <dbReference type="EC" id="3.1.3.78"/>
    </reaction>
</comment>
<sequence length="110" mass="12511">MIEIAMKSGHHVVKSIQCWEATPICKLSSQRIASPRLNCKRIINLASSPAIAAHYASNWSCYLWSHFFADTFLFSPIKNSLASYPHCRNVPSMGSRFPCGRHIWFTRVNL</sequence>
<evidence type="ECO:0000256" key="5">
    <source>
        <dbReference type="ARBA" id="ARBA00022692"/>
    </source>
</evidence>
<dbReference type="STRING" id="37001.A0A1A9WYS3"/>
<evidence type="ECO:0000256" key="11">
    <source>
        <dbReference type="RuleBase" id="RU365008"/>
    </source>
</evidence>
<comment type="subcellular location">
    <subcellularLocation>
        <location evidence="2 11">Late endosome membrane</location>
        <topology evidence="2 11">Multi-pass membrane protein</topology>
    </subcellularLocation>
    <subcellularLocation>
        <location evidence="3 11">Lysosome membrane</location>
        <topology evidence="3 11">Multi-pass membrane protein</topology>
    </subcellularLocation>
</comment>
<comment type="function">
    <text evidence="11">Catalyzes the hydrolysis of phosphatidylinositol-4,5-bisphosphate (PtdIns-4,5-P2) to phosphatidylinositol-4-phosphate (PtdIns-4-P).</text>
</comment>
<evidence type="ECO:0000256" key="3">
    <source>
        <dbReference type="ARBA" id="ARBA00004155"/>
    </source>
</evidence>
<protein>
    <recommendedName>
        <fullName evidence="4 11">Phosphatidylinositol-4,5-bisphosphate 4-phosphatase</fullName>
        <ecNumber evidence="4 11">3.1.3.78</ecNumber>
    </recommendedName>
</protein>
<evidence type="ECO:0000256" key="2">
    <source>
        <dbReference type="ARBA" id="ARBA00004107"/>
    </source>
</evidence>
<dbReference type="PANTHER" id="PTHR21014:SF6">
    <property type="entry name" value="PHOSPHATIDYLINOSITOL-4,5-BISPHOSPHATE 4-PHOSPHATASE"/>
    <property type="match status" value="1"/>
</dbReference>
<dbReference type="InterPro" id="IPR019178">
    <property type="entry name" value="PtdIns-P2-Ptase"/>
</dbReference>
<evidence type="ECO:0000313" key="12">
    <source>
        <dbReference type="EnsemblMetazoa" id="GBRI037576-PA"/>
    </source>
</evidence>
<accession>A0A1A9WYS3</accession>
<dbReference type="EnsemblMetazoa" id="GBRI037576-RA">
    <property type="protein sequence ID" value="GBRI037576-PA"/>
    <property type="gene ID" value="GBRI037576"/>
</dbReference>
<reference evidence="13" key="1">
    <citation type="submission" date="2014-03" db="EMBL/GenBank/DDBJ databases">
        <authorList>
            <person name="Aksoy S."/>
            <person name="Warren W."/>
            <person name="Wilson R.K."/>
        </authorList>
    </citation>
    <scope>NUCLEOTIDE SEQUENCE [LARGE SCALE GENOMIC DNA]</scope>
    <source>
        <strain evidence="13">IAEA</strain>
    </source>
</reference>
<dbReference type="GO" id="GO:0046856">
    <property type="term" value="P:phosphatidylinositol dephosphorylation"/>
    <property type="evidence" value="ECO:0007669"/>
    <property type="project" value="InterPro"/>
</dbReference>
<evidence type="ECO:0000313" key="13">
    <source>
        <dbReference type="Proteomes" id="UP000091820"/>
    </source>
</evidence>
<keyword evidence="7 11" id="KW-0378">Hydrolase</keyword>
<dbReference type="PANTHER" id="PTHR21014">
    <property type="entry name" value="PHOSPHATIDYLINOSITOL-4,5-BISPHOSPHATE 4-PHOSPHATASE"/>
    <property type="match status" value="1"/>
</dbReference>
<dbReference type="GO" id="GO:0031902">
    <property type="term" value="C:late endosome membrane"/>
    <property type="evidence" value="ECO:0007669"/>
    <property type="project" value="UniProtKB-SubCell"/>
</dbReference>
<dbReference type="GO" id="GO:0034597">
    <property type="term" value="F:phosphatidylinositol-4,5-bisphosphate 4-phosphatase activity"/>
    <property type="evidence" value="ECO:0007669"/>
    <property type="project" value="UniProtKB-EC"/>
</dbReference>
<evidence type="ECO:0000256" key="1">
    <source>
        <dbReference type="ARBA" id="ARBA00001261"/>
    </source>
</evidence>